<evidence type="ECO:0000313" key="5">
    <source>
        <dbReference type="Proteomes" id="UP001300502"/>
    </source>
</evidence>
<comment type="caution">
    <text evidence="4">The sequence shown here is derived from an EMBL/GenBank/DDBJ whole genome shotgun (WGS) entry which is preliminary data.</text>
</comment>
<feature type="region of interest" description="Disordered" evidence="3">
    <location>
        <begin position="652"/>
        <end position="686"/>
    </location>
</feature>
<dbReference type="Pfam" id="PF13041">
    <property type="entry name" value="PPR_2"/>
    <property type="match status" value="1"/>
</dbReference>
<dbReference type="Proteomes" id="UP001300502">
    <property type="component" value="Unassembled WGS sequence"/>
</dbReference>
<dbReference type="InterPro" id="IPR050667">
    <property type="entry name" value="PPR-containing_protein"/>
</dbReference>
<evidence type="ECO:0000256" key="2">
    <source>
        <dbReference type="PROSITE-ProRule" id="PRU00708"/>
    </source>
</evidence>
<dbReference type="PANTHER" id="PTHR47939:SF13">
    <property type="entry name" value="OS03G0201400 PROTEIN"/>
    <property type="match status" value="1"/>
</dbReference>
<keyword evidence="1" id="KW-0677">Repeat</keyword>
<dbReference type="Gene3D" id="1.25.40.10">
    <property type="entry name" value="Tetratricopeptide repeat domain"/>
    <property type="match status" value="2"/>
</dbReference>
<dbReference type="PANTHER" id="PTHR47939">
    <property type="entry name" value="MEMBRANE-ASSOCIATED SALT-INDUCIBLE PROTEIN-LIKE"/>
    <property type="match status" value="1"/>
</dbReference>
<gene>
    <name evidence="4" type="ORF">GAYE_SCF29G4835</name>
</gene>
<dbReference type="EMBL" id="JANCYU010000045">
    <property type="protein sequence ID" value="KAK4526916.1"/>
    <property type="molecule type" value="Genomic_DNA"/>
</dbReference>
<sequence>MLLGRRLPLVLKQYRISVTDKKSLSSKVSCKGTLRKVDSSPSTTNHRVSSSLQAAKWGGEVEDSASLDTSKMYEALTSERVEADCMDLKVPDSAKQLYGRSAGSKIAFSGYLDPYLSLEKWSSRFLPSTSSFALRIRTLGMIGKYEDIPSVLERMELVGIRPNMEVYYALAFAYSRVGKIEELFGVLKKVEASGYPLDNALLCTLVTCLMKQGDISSTLELLMHRVFRDLKFPVPVDAQASGIASKQSKRSKKNHMNKPAALACAKFSDEWDKKLHFIAKGHDVVIWTALMKGLLDLGEYRRTLQVFDHMRLRGLEPDCVTYDIAIQACGHLEDMMRAKEIFRCFPQGQEKMASGAVYSSLIFCAANCNDVESAEQFYQEAVAEDIPLGYRGRFHLLRAYGKRGVYDRAVHIYESLKSLPRSTLPSIHDWFLLFLSLKQALKSSLGKNRPSGSTECSDVVETVVALADKYLEEGLQLAIDVRHLYGVKERYFDICLLSGRLEAALNCLREMSRDPQLPFHIPRTRGCFYRAWARYIVEKGTCLGGIEEALQDMKSCQVPWNEPCVLAAICMYSELGSPQRALDMLRRAGVEGFWLPIGKAVVFRRDENSEHYLVASPAERLDALKRLRDACRKHSPGLVSILKSYIEQVGYPKEKSPTSSSGNKEMSRLCSSSSEPPPPPQDSRKQVVDMLLMKTQVVPSFP</sequence>
<evidence type="ECO:0000256" key="3">
    <source>
        <dbReference type="SAM" id="MobiDB-lite"/>
    </source>
</evidence>
<dbReference type="InterPro" id="IPR002885">
    <property type="entry name" value="PPR_rpt"/>
</dbReference>
<protein>
    <submittedName>
        <fullName evidence="4">Uncharacterized protein</fullName>
    </submittedName>
</protein>
<evidence type="ECO:0000313" key="4">
    <source>
        <dbReference type="EMBL" id="KAK4526916.1"/>
    </source>
</evidence>
<feature type="repeat" description="PPR" evidence="2">
    <location>
        <begin position="283"/>
        <end position="317"/>
    </location>
</feature>
<name>A0AAV9II17_9RHOD</name>
<dbReference type="NCBIfam" id="TIGR00756">
    <property type="entry name" value="PPR"/>
    <property type="match status" value="1"/>
</dbReference>
<evidence type="ECO:0000256" key="1">
    <source>
        <dbReference type="ARBA" id="ARBA00022737"/>
    </source>
</evidence>
<proteinExistence type="predicted"/>
<accession>A0AAV9II17</accession>
<reference evidence="4 5" key="1">
    <citation type="submission" date="2022-07" db="EMBL/GenBank/DDBJ databases">
        <title>Genome-wide signatures of adaptation to extreme environments.</title>
        <authorList>
            <person name="Cho C.H."/>
            <person name="Yoon H.S."/>
        </authorList>
    </citation>
    <scope>NUCLEOTIDE SEQUENCE [LARGE SCALE GENOMIC DNA]</scope>
    <source>
        <strain evidence="4 5">108.79 E11</strain>
    </source>
</reference>
<keyword evidence="5" id="KW-1185">Reference proteome</keyword>
<dbReference type="AlphaFoldDB" id="A0AAV9II17"/>
<dbReference type="InterPro" id="IPR011990">
    <property type="entry name" value="TPR-like_helical_dom_sf"/>
</dbReference>
<dbReference type="PROSITE" id="PS51375">
    <property type="entry name" value="PPR"/>
    <property type="match status" value="1"/>
</dbReference>
<organism evidence="4 5">
    <name type="scientific">Galdieria yellowstonensis</name>
    <dbReference type="NCBI Taxonomy" id="3028027"/>
    <lineage>
        <taxon>Eukaryota</taxon>
        <taxon>Rhodophyta</taxon>
        <taxon>Bangiophyceae</taxon>
        <taxon>Galdieriales</taxon>
        <taxon>Galdieriaceae</taxon>
        <taxon>Galdieria</taxon>
    </lineage>
</organism>